<keyword evidence="2" id="KW-0812">Transmembrane</keyword>
<protein>
    <submittedName>
        <fullName evidence="3">Uncharacterized protein</fullName>
    </submittedName>
</protein>
<evidence type="ECO:0000313" key="3">
    <source>
        <dbReference type="EMBL" id="KAF3437068.1"/>
    </source>
</evidence>
<proteinExistence type="predicted"/>
<keyword evidence="2" id="KW-0472">Membrane</keyword>
<evidence type="ECO:0000256" key="2">
    <source>
        <dbReference type="SAM" id="Phobius"/>
    </source>
</evidence>
<dbReference type="EMBL" id="VOIH02000009">
    <property type="protein sequence ID" value="KAF3437068.1"/>
    <property type="molecule type" value="Genomic_DNA"/>
</dbReference>
<reference evidence="3" key="1">
    <citation type="submission" date="2020-03" db="EMBL/GenBank/DDBJ databases">
        <title>A high-quality chromosome-level genome assembly of a woody plant with both climbing and erect habits, Rhamnella rubrinervis.</title>
        <authorList>
            <person name="Lu Z."/>
            <person name="Yang Y."/>
            <person name="Zhu X."/>
            <person name="Sun Y."/>
        </authorList>
    </citation>
    <scope>NUCLEOTIDE SEQUENCE</scope>
    <source>
        <strain evidence="3">BYM</strain>
        <tissue evidence="3">Leaf</tissue>
    </source>
</reference>
<accession>A0A8K0GU14</accession>
<organism evidence="3 4">
    <name type="scientific">Rhamnella rubrinervis</name>
    <dbReference type="NCBI Taxonomy" id="2594499"/>
    <lineage>
        <taxon>Eukaryota</taxon>
        <taxon>Viridiplantae</taxon>
        <taxon>Streptophyta</taxon>
        <taxon>Embryophyta</taxon>
        <taxon>Tracheophyta</taxon>
        <taxon>Spermatophyta</taxon>
        <taxon>Magnoliopsida</taxon>
        <taxon>eudicotyledons</taxon>
        <taxon>Gunneridae</taxon>
        <taxon>Pentapetalae</taxon>
        <taxon>rosids</taxon>
        <taxon>fabids</taxon>
        <taxon>Rosales</taxon>
        <taxon>Rhamnaceae</taxon>
        <taxon>rhamnoid group</taxon>
        <taxon>Rhamneae</taxon>
        <taxon>Rhamnella</taxon>
    </lineage>
</organism>
<dbReference type="AlphaFoldDB" id="A0A8K0GU14"/>
<evidence type="ECO:0000313" key="4">
    <source>
        <dbReference type="Proteomes" id="UP000796880"/>
    </source>
</evidence>
<feature type="transmembrane region" description="Helical" evidence="2">
    <location>
        <begin position="194"/>
        <end position="212"/>
    </location>
</feature>
<keyword evidence="4" id="KW-1185">Reference proteome</keyword>
<name>A0A8K0GU14_9ROSA</name>
<keyword evidence="2" id="KW-1133">Transmembrane helix</keyword>
<feature type="transmembrane region" description="Helical" evidence="2">
    <location>
        <begin position="12"/>
        <end position="34"/>
    </location>
</feature>
<dbReference type="Proteomes" id="UP000796880">
    <property type="component" value="Unassembled WGS sequence"/>
</dbReference>
<gene>
    <name evidence="3" type="ORF">FNV43_RR19821</name>
</gene>
<feature type="region of interest" description="Disordered" evidence="1">
    <location>
        <begin position="327"/>
        <end position="354"/>
    </location>
</feature>
<sequence length="376" mass="40744">MYTFMTWFQPRRAYYLCATAFTGGASAGFGAIFLSTIHSSGRRRTVGGGGVGGDVIAFPTVNHRGQQHHNHHQQAEDQPVLAAFHLTVTVARFGDGRRSRALASPASSSGCLIVDLGPFLVRQTWGCGFVSLAAVPSFGNDRSGNCVRVRGLLGLFGSARPRVQVWFVASNCRGFVTCEVRDLLSWSRGGCSPLVLGGFGLGTAIVIGILLWSEYSDWLRIMAFDPAWETGDMNPPLTVNKLGMNLVTNSNAGSTKFIKSFGTAGVDVEAVYNKGQLDSEQTVLNRKEERMALCQFSLIARSVLLKVLIIQWLSAGDELEDDDYVNDFGEDEWPSLQGEGSSKPSNEFDDIPYTGQQSNTMVMVPFESSGALTATQ</sequence>
<comment type="caution">
    <text evidence="3">The sequence shown here is derived from an EMBL/GenBank/DDBJ whole genome shotgun (WGS) entry which is preliminary data.</text>
</comment>
<evidence type="ECO:0000256" key="1">
    <source>
        <dbReference type="SAM" id="MobiDB-lite"/>
    </source>
</evidence>